<keyword evidence="3" id="KW-1185">Reference proteome</keyword>
<dbReference type="EMBL" id="AWSA01000040">
    <property type="protein sequence ID" value="EWT00533.1"/>
    <property type="molecule type" value="Genomic_DNA"/>
</dbReference>
<feature type="compositionally biased region" description="Polar residues" evidence="1">
    <location>
        <begin position="113"/>
        <end position="124"/>
    </location>
</feature>
<organism evidence="2 3">
    <name type="scientific">Intrasporangium oryzae NRRL B-24470</name>
    <dbReference type="NCBI Taxonomy" id="1386089"/>
    <lineage>
        <taxon>Bacteria</taxon>
        <taxon>Bacillati</taxon>
        <taxon>Actinomycetota</taxon>
        <taxon>Actinomycetes</taxon>
        <taxon>Micrococcales</taxon>
        <taxon>Intrasporangiaceae</taxon>
        <taxon>Intrasporangium</taxon>
    </lineage>
</organism>
<dbReference type="Proteomes" id="UP000019489">
    <property type="component" value="Unassembled WGS sequence"/>
</dbReference>
<name>W9G6V1_9MICO</name>
<evidence type="ECO:0000256" key="1">
    <source>
        <dbReference type="SAM" id="MobiDB-lite"/>
    </source>
</evidence>
<sequence length="137" mass="14902">MYLRLLGVTPVTVAVPPQSCRHWTPSRQRAVAIRRGPGAPHARRAPGRGGRGRSRHERVASPVASVPHQRDVAAAMRSPKNIPSSTSYPLRVNQSHMLRASRSRNSGPCGLPITSTTCGQSMRTSRGLPPRSSRRTL</sequence>
<gene>
    <name evidence="2" type="ORF">N865_14770</name>
</gene>
<accession>W9G6V1</accession>
<feature type="compositionally biased region" description="Polar residues" evidence="1">
    <location>
        <begin position="81"/>
        <end position="96"/>
    </location>
</feature>
<reference evidence="2 3" key="1">
    <citation type="submission" date="2013-08" db="EMBL/GenBank/DDBJ databases">
        <title>Intrasporangium oryzae NRRL B-24470.</title>
        <authorList>
            <person name="Liu H."/>
            <person name="Wang G."/>
        </authorList>
    </citation>
    <scope>NUCLEOTIDE SEQUENCE [LARGE SCALE GENOMIC DNA]</scope>
    <source>
        <strain evidence="2 3">NRRL B-24470</strain>
    </source>
</reference>
<dbReference type="STRING" id="1386089.N865_14770"/>
<protein>
    <submittedName>
        <fullName evidence="2">Uncharacterized protein</fullName>
    </submittedName>
</protein>
<feature type="compositionally biased region" description="Basic residues" evidence="1">
    <location>
        <begin position="41"/>
        <end position="56"/>
    </location>
</feature>
<comment type="caution">
    <text evidence="2">The sequence shown here is derived from an EMBL/GenBank/DDBJ whole genome shotgun (WGS) entry which is preliminary data.</text>
</comment>
<dbReference type="AlphaFoldDB" id="W9G6V1"/>
<evidence type="ECO:0000313" key="3">
    <source>
        <dbReference type="Proteomes" id="UP000019489"/>
    </source>
</evidence>
<evidence type="ECO:0000313" key="2">
    <source>
        <dbReference type="EMBL" id="EWT00533.1"/>
    </source>
</evidence>
<feature type="region of interest" description="Disordered" evidence="1">
    <location>
        <begin position="35"/>
        <end position="137"/>
    </location>
</feature>
<proteinExistence type="predicted"/>